<evidence type="ECO:0000313" key="3">
    <source>
        <dbReference type="Proteomes" id="UP001139157"/>
    </source>
</evidence>
<dbReference type="Proteomes" id="UP001139157">
    <property type="component" value="Unassembled WGS sequence"/>
</dbReference>
<gene>
    <name evidence="2" type="ORF">NDR86_36350</name>
</gene>
<evidence type="ECO:0000313" key="2">
    <source>
        <dbReference type="EMBL" id="MCM6778963.1"/>
    </source>
</evidence>
<reference evidence="2" key="1">
    <citation type="submission" date="2022-06" db="EMBL/GenBank/DDBJ databases">
        <title>Novel species in genus nocardia.</title>
        <authorList>
            <person name="Li F."/>
        </authorList>
    </citation>
    <scope>NUCLEOTIDE SEQUENCE</scope>
    <source>
        <strain evidence="2">CDC141</strain>
    </source>
</reference>
<sequence length="273" mass="28587">MENGMSHTSSTLRLKQARTQPAARPWRIASHLLGDTTSAALRAVLPRHEQPSAQPLCIVTSSNRDALITPGDSELSTTAIAGLWNGARFPRALQQGDHHPTNPSARLGIFNADNTSERTSGQLAAVATSIDERLFMIARLMPLLRAAHSCTLALNSALSASMGGSSRRQSPTSAASIVHSCSAASVEIAGPAGRVAGRLVAVGTVLVAVASDSGDSVLVAHPASAAASDIPVASASVAAIRFLDRNSVMINLLDELVRITSTHTRRFRHETPD</sequence>
<feature type="compositionally biased region" description="Polar residues" evidence="1">
    <location>
        <begin position="1"/>
        <end position="19"/>
    </location>
</feature>
<protein>
    <submittedName>
        <fullName evidence="2">Uncharacterized protein</fullName>
    </submittedName>
</protein>
<feature type="region of interest" description="Disordered" evidence="1">
    <location>
        <begin position="1"/>
        <end position="21"/>
    </location>
</feature>
<dbReference type="AlphaFoldDB" id="A0A9X2EIP4"/>
<accession>A0A9X2EIP4</accession>
<keyword evidence="3" id="KW-1185">Reference proteome</keyword>
<comment type="caution">
    <text evidence="2">The sequence shown here is derived from an EMBL/GenBank/DDBJ whole genome shotgun (WGS) entry which is preliminary data.</text>
</comment>
<evidence type="ECO:0000256" key="1">
    <source>
        <dbReference type="SAM" id="MobiDB-lite"/>
    </source>
</evidence>
<dbReference type="EMBL" id="JAMRXG010000031">
    <property type="protein sequence ID" value="MCM6778963.1"/>
    <property type="molecule type" value="Genomic_DNA"/>
</dbReference>
<proteinExistence type="predicted"/>
<organism evidence="2 3">
    <name type="scientific">Nocardia pulmonis</name>
    <dbReference type="NCBI Taxonomy" id="2951408"/>
    <lineage>
        <taxon>Bacteria</taxon>
        <taxon>Bacillati</taxon>
        <taxon>Actinomycetota</taxon>
        <taxon>Actinomycetes</taxon>
        <taxon>Mycobacteriales</taxon>
        <taxon>Nocardiaceae</taxon>
        <taxon>Nocardia</taxon>
    </lineage>
</organism>
<name>A0A9X2EIP4_9NOCA</name>